<dbReference type="GeneID" id="6081406"/>
<evidence type="ECO:0000313" key="1">
    <source>
        <dbReference type="EMBL" id="EDR03563.1"/>
    </source>
</evidence>
<proteinExistence type="predicted"/>
<dbReference type="HOGENOM" id="CLU_1777790_0_0_1"/>
<dbReference type="AlphaFoldDB" id="B0DP73"/>
<accession>B0DP73</accession>
<organism evidence="2">
    <name type="scientific">Laccaria bicolor (strain S238N-H82 / ATCC MYA-4686)</name>
    <name type="common">Bicoloured deceiver</name>
    <name type="synonym">Laccaria laccata var. bicolor</name>
    <dbReference type="NCBI Taxonomy" id="486041"/>
    <lineage>
        <taxon>Eukaryota</taxon>
        <taxon>Fungi</taxon>
        <taxon>Dikarya</taxon>
        <taxon>Basidiomycota</taxon>
        <taxon>Agaricomycotina</taxon>
        <taxon>Agaricomycetes</taxon>
        <taxon>Agaricomycetidae</taxon>
        <taxon>Agaricales</taxon>
        <taxon>Agaricineae</taxon>
        <taxon>Hydnangiaceae</taxon>
        <taxon>Laccaria</taxon>
    </lineage>
</organism>
<sequence>MEVNGNNGKVEDCNEMDLEAIWKIIKNNIMGQGFTKPVVGSVPTGVCNILAMLVSLVIDSIFKLHSLCVTLPLKKSANWGGSQNIPLVNLNEPIKKSVKNTEQLGSFRLTRDAKNGLQNKNLLKAPAFTEISPYQGKCNTNTFEVQ</sequence>
<evidence type="ECO:0000313" key="2">
    <source>
        <dbReference type="Proteomes" id="UP000001194"/>
    </source>
</evidence>
<dbReference type="KEGG" id="lbc:LACBIDRAFT_331343"/>
<name>B0DP73_LACBS</name>
<dbReference type="EMBL" id="DS547123">
    <property type="protein sequence ID" value="EDR03563.1"/>
    <property type="molecule type" value="Genomic_DNA"/>
</dbReference>
<keyword evidence="2" id="KW-1185">Reference proteome</keyword>
<dbReference type="Proteomes" id="UP000001194">
    <property type="component" value="Unassembled WGS sequence"/>
</dbReference>
<gene>
    <name evidence="1" type="ORF">LACBIDRAFT_331343</name>
</gene>
<dbReference type="RefSeq" id="XP_001885711.1">
    <property type="nucleotide sequence ID" value="XM_001885676.1"/>
</dbReference>
<dbReference type="InParanoid" id="B0DP73"/>
<protein>
    <submittedName>
        <fullName evidence="1">Predicted protein</fullName>
    </submittedName>
</protein>
<reference evidence="1 2" key="1">
    <citation type="journal article" date="2008" name="Nature">
        <title>The genome of Laccaria bicolor provides insights into mycorrhizal symbiosis.</title>
        <authorList>
            <person name="Martin F."/>
            <person name="Aerts A."/>
            <person name="Ahren D."/>
            <person name="Brun A."/>
            <person name="Danchin E.G.J."/>
            <person name="Duchaussoy F."/>
            <person name="Gibon J."/>
            <person name="Kohler A."/>
            <person name="Lindquist E."/>
            <person name="Pereda V."/>
            <person name="Salamov A."/>
            <person name="Shapiro H.J."/>
            <person name="Wuyts J."/>
            <person name="Blaudez D."/>
            <person name="Buee M."/>
            <person name="Brokstein P."/>
            <person name="Canbaeck B."/>
            <person name="Cohen D."/>
            <person name="Courty P.E."/>
            <person name="Coutinho P.M."/>
            <person name="Delaruelle C."/>
            <person name="Detter J.C."/>
            <person name="Deveau A."/>
            <person name="DiFazio S."/>
            <person name="Duplessis S."/>
            <person name="Fraissinet-Tachet L."/>
            <person name="Lucic E."/>
            <person name="Frey-Klett P."/>
            <person name="Fourrey C."/>
            <person name="Feussner I."/>
            <person name="Gay G."/>
            <person name="Grimwood J."/>
            <person name="Hoegger P.J."/>
            <person name="Jain P."/>
            <person name="Kilaru S."/>
            <person name="Labbe J."/>
            <person name="Lin Y.C."/>
            <person name="Legue V."/>
            <person name="Le Tacon F."/>
            <person name="Marmeisse R."/>
            <person name="Melayah D."/>
            <person name="Montanini B."/>
            <person name="Muratet M."/>
            <person name="Nehls U."/>
            <person name="Niculita-Hirzel H."/>
            <person name="Oudot-Le Secq M.P."/>
            <person name="Peter M."/>
            <person name="Quesneville H."/>
            <person name="Rajashekar B."/>
            <person name="Reich M."/>
            <person name="Rouhier N."/>
            <person name="Schmutz J."/>
            <person name="Yin T."/>
            <person name="Chalot M."/>
            <person name="Henrissat B."/>
            <person name="Kuees U."/>
            <person name="Lucas S."/>
            <person name="Van de Peer Y."/>
            <person name="Podila G.K."/>
            <person name="Polle A."/>
            <person name="Pukkila P.J."/>
            <person name="Richardson P.M."/>
            <person name="Rouze P."/>
            <person name="Sanders I.R."/>
            <person name="Stajich J.E."/>
            <person name="Tunlid A."/>
            <person name="Tuskan G."/>
            <person name="Grigoriev I.V."/>
        </authorList>
    </citation>
    <scope>NUCLEOTIDE SEQUENCE [LARGE SCALE GENOMIC DNA]</scope>
    <source>
        <strain evidence="2">S238N-H82 / ATCC MYA-4686</strain>
    </source>
</reference>